<evidence type="ECO:0000313" key="6">
    <source>
        <dbReference type="EMBL" id="CAB3266889.1"/>
    </source>
</evidence>
<keyword evidence="1" id="KW-0732">Signal</keyword>
<dbReference type="InterPro" id="IPR001507">
    <property type="entry name" value="ZP_dom"/>
</dbReference>
<dbReference type="InterPro" id="IPR055355">
    <property type="entry name" value="ZP-C"/>
</dbReference>
<dbReference type="PROSITE" id="PS51034">
    <property type="entry name" value="ZP_2"/>
    <property type="match status" value="1"/>
</dbReference>
<dbReference type="Gene3D" id="2.60.40.10">
    <property type="entry name" value="Immunoglobulins"/>
    <property type="match status" value="2"/>
</dbReference>
<keyword evidence="3" id="KW-0812">Transmembrane</keyword>
<evidence type="ECO:0000256" key="2">
    <source>
        <dbReference type="ARBA" id="ARBA00023157"/>
    </source>
</evidence>
<evidence type="ECO:0000259" key="4">
    <source>
        <dbReference type="PROSITE" id="PS50853"/>
    </source>
</evidence>
<feature type="domain" description="ZP" evidence="5">
    <location>
        <begin position="257"/>
        <end position="543"/>
    </location>
</feature>
<gene>
    <name evidence="6" type="primary">Tecta-001</name>
</gene>
<dbReference type="InterPro" id="IPR036116">
    <property type="entry name" value="FN3_sf"/>
</dbReference>
<dbReference type="Pfam" id="PF00100">
    <property type="entry name" value="Zona_pellucida"/>
    <property type="match status" value="1"/>
</dbReference>
<evidence type="ECO:0000259" key="5">
    <source>
        <dbReference type="PROSITE" id="PS51034"/>
    </source>
</evidence>
<dbReference type="InterPro" id="IPR013783">
    <property type="entry name" value="Ig-like_fold"/>
</dbReference>
<sequence>MHPFSSGDGRNYVFGKTNATYTMLEANRRYAVTVQPSGVGGLLGVKNQASFMYTAPTAPPAPVVSTAFPPSTSMISIKWSCAEFRGCLPITQYRIEWVQIGGNQSDNESHIMSTDHDLCGFGYDIAGLQINTFYSIRIAASNDYFFGPLSDPVEICTNPAVPDPPSVQFHHQQQAIIVEWEPPIVGGGVEITMYKIAWSSAADSGHKHVTVTNSNHTAAITGLLPVTTYEVTVQAINDHGIGSASTSGTVTTGSGIICTETPTIKLTAEDVARMDAVAGDQIVVSSRKIKHQPAANQLMSRCKIPAPAGSGAEFHFNLTDCEPLVGFAVDKFDGVDNSSLLFTYTVQLARFSVVSNMVQRFDPTVSFEFQCVFNRSLSVISDNVHPYIFKDLVVMDPNHGQFDLTLDLFTSDHYNTSLVGSPPTVEVLAFVFAQLSLGVETNSFILQAQYCWATPSSSPQDLVSYPIIVDGCPAQNAYDEPGTILVTKNYQPNTAQFQFKAFVWANIPDENQKMFVHCNTMVCDPRNEDGCTDLDCGVSRKRRNVPKYENSQRVTYGPIMLSHKGELLCAEANGGCEDLCMVENQFIKCMCKSGRKLNIDGRTCSAKYYRAAGNQEIPQSVYIVLLAVLVLAVVGLIIHKKPL</sequence>
<keyword evidence="3" id="KW-1133">Transmembrane helix</keyword>
<organism evidence="6">
    <name type="scientific">Phallusia mammillata</name>
    <dbReference type="NCBI Taxonomy" id="59560"/>
    <lineage>
        <taxon>Eukaryota</taxon>
        <taxon>Metazoa</taxon>
        <taxon>Chordata</taxon>
        <taxon>Tunicata</taxon>
        <taxon>Ascidiacea</taxon>
        <taxon>Phlebobranchia</taxon>
        <taxon>Ascidiidae</taxon>
        <taxon>Phallusia</taxon>
    </lineage>
</organism>
<evidence type="ECO:0000256" key="3">
    <source>
        <dbReference type="SAM" id="Phobius"/>
    </source>
</evidence>
<dbReference type="AlphaFoldDB" id="A0A6F9DUS9"/>
<keyword evidence="3" id="KW-0472">Membrane</keyword>
<name>A0A6F9DUS9_9ASCI</name>
<dbReference type="PROSITE" id="PS50853">
    <property type="entry name" value="FN3"/>
    <property type="match status" value="2"/>
</dbReference>
<dbReference type="InterPro" id="IPR003961">
    <property type="entry name" value="FN3_dom"/>
</dbReference>
<dbReference type="EMBL" id="LR791027">
    <property type="protein sequence ID" value="CAB3266889.1"/>
    <property type="molecule type" value="mRNA"/>
</dbReference>
<dbReference type="SUPFAM" id="SSF49265">
    <property type="entry name" value="Fibronectin type III"/>
    <property type="match status" value="1"/>
</dbReference>
<dbReference type="Gene3D" id="2.10.25.10">
    <property type="entry name" value="Laminin"/>
    <property type="match status" value="1"/>
</dbReference>
<dbReference type="PANTHER" id="PTHR14002:SF54">
    <property type="entry name" value="ZONA PELLUCIDA SPERM-BINDING PROTEIN 2"/>
    <property type="match status" value="1"/>
</dbReference>
<feature type="domain" description="Fibronectin type-III" evidence="4">
    <location>
        <begin position="59"/>
        <end position="160"/>
    </location>
</feature>
<dbReference type="InterPro" id="IPR042235">
    <property type="entry name" value="ZP-C_dom"/>
</dbReference>
<dbReference type="SMART" id="SM00241">
    <property type="entry name" value="ZP"/>
    <property type="match status" value="1"/>
</dbReference>
<accession>A0A6F9DUS9</accession>
<dbReference type="Gene3D" id="2.60.40.4100">
    <property type="entry name" value="Zona pellucida, ZP-C domain"/>
    <property type="match status" value="1"/>
</dbReference>
<dbReference type="PANTHER" id="PTHR14002">
    <property type="entry name" value="ENDOGLIN/TGF-BETA RECEPTOR TYPE III"/>
    <property type="match status" value="1"/>
</dbReference>
<reference evidence="6" key="1">
    <citation type="submission" date="2020-04" db="EMBL/GenBank/DDBJ databases">
        <authorList>
            <person name="Neveu A P."/>
        </authorList>
    </citation>
    <scope>NUCLEOTIDE SEQUENCE</scope>
    <source>
        <tissue evidence="6">Whole embryo</tissue>
    </source>
</reference>
<dbReference type="CDD" id="cd00063">
    <property type="entry name" value="FN3"/>
    <property type="match status" value="2"/>
</dbReference>
<feature type="domain" description="Fibronectin type-III" evidence="4">
    <location>
        <begin position="161"/>
        <end position="255"/>
    </location>
</feature>
<keyword evidence="2" id="KW-1015">Disulfide bond</keyword>
<proteinExistence type="evidence at transcript level"/>
<dbReference type="SUPFAM" id="SSF57196">
    <property type="entry name" value="EGF/Laminin"/>
    <property type="match status" value="1"/>
</dbReference>
<protein>
    <submittedName>
        <fullName evidence="6">Alpha-tectorin-like</fullName>
    </submittedName>
</protein>
<evidence type="ECO:0000256" key="1">
    <source>
        <dbReference type="ARBA" id="ARBA00022729"/>
    </source>
</evidence>
<dbReference type="SMART" id="SM00060">
    <property type="entry name" value="FN3"/>
    <property type="match status" value="2"/>
</dbReference>
<dbReference type="Pfam" id="PF00041">
    <property type="entry name" value="fn3"/>
    <property type="match status" value="2"/>
</dbReference>
<feature type="transmembrane region" description="Helical" evidence="3">
    <location>
        <begin position="620"/>
        <end position="638"/>
    </location>
</feature>